<dbReference type="InterPro" id="IPR014729">
    <property type="entry name" value="Rossmann-like_a/b/a_fold"/>
</dbReference>
<feature type="site" description="Transition state stabilizer" evidence="9">
    <location>
        <position position="17"/>
    </location>
</feature>
<comment type="similarity">
    <text evidence="9">Belongs to the bacterial CoaD family.</text>
</comment>
<keyword evidence="1 9" id="KW-0963">Cytoplasm</keyword>
<comment type="function">
    <text evidence="9">Reversibly transfers an adenylyl group from ATP to 4'-phosphopantetheine, yielding dephospho-CoA (dPCoA) and pyrophosphate.</text>
</comment>
<comment type="cofactor">
    <cofactor evidence="9">
        <name>Mg(2+)</name>
        <dbReference type="ChEBI" id="CHEBI:18420"/>
    </cofactor>
</comment>
<keyword evidence="7 9" id="KW-0173">Coenzyme A biosynthesis</keyword>
<evidence type="ECO:0000256" key="7">
    <source>
        <dbReference type="ARBA" id="ARBA00022993"/>
    </source>
</evidence>
<evidence type="ECO:0000256" key="1">
    <source>
        <dbReference type="ARBA" id="ARBA00022490"/>
    </source>
</evidence>
<dbReference type="InterPro" id="IPR004821">
    <property type="entry name" value="Cyt_trans-like"/>
</dbReference>
<feature type="binding site" evidence="9">
    <location>
        <position position="73"/>
    </location>
    <ligand>
        <name>substrate</name>
    </ligand>
</feature>
<sequence length="177" mass="19772">MKVAIFPGTFDPLTLGHLDLIKRGSVLFDQLAVAVMTNTAKEPLFTVEERVEQVKRATSGFDNVTVITTQGLTVDLMNKIGADYLLRGLRNTNDFQYERDIAAMNQFLDDQVETVFLLADPKYQHLSSSLLKEVARFGGDIDALLPSNISADLAKRMHEREEARISARNQGQATEEK</sequence>
<dbReference type="GO" id="GO:0005524">
    <property type="term" value="F:ATP binding"/>
    <property type="evidence" value="ECO:0007669"/>
    <property type="project" value="UniProtKB-KW"/>
</dbReference>
<dbReference type="GO" id="GO:0004595">
    <property type="term" value="F:pantetheine-phosphate adenylyltransferase activity"/>
    <property type="evidence" value="ECO:0007669"/>
    <property type="project" value="UniProtKB-UniRule"/>
</dbReference>
<comment type="subunit">
    <text evidence="9">Homohexamer.</text>
</comment>
<feature type="binding site" evidence="9">
    <location>
        <begin position="88"/>
        <end position="90"/>
    </location>
    <ligand>
        <name>ATP</name>
        <dbReference type="ChEBI" id="CHEBI:30616"/>
    </ligand>
</feature>
<feature type="binding site" evidence="9">
    <location>
        <position position="98"/>
    </location>
    <ligand>
        <name>ATP</name>
        <dbReference type="ChEBI" id="CHEBI:30616"/>
    </ligand>
</feature>
<dbReference type="Proteomes" id="UP000050816">
    <property type="component" value="Unassembled WGS sequence"/>
</dbReference>
<keyword evidence="2 9" id="KW-0808">Transferase</keyword>
<dbReference type="NCBIfam" id="TIGR00125">
    <property type="entry name" value="cyt_tran_rel"/>
    <property type="match status" value="1"/>
</dbReference>
<dbReference type="HAMAP" id="MF_00151">
    <property type="entry name" value="PPAT_bact"/>
    <property type="match status" value="1"/>
</dbReference>
<feature type="binding site" evidence="9">
    <location>
        <position position="87"/>
    </location>
    <ligand>
        <name>substrate</name>
    </ligand>
</feature>
<evidence type="ECO:0000256" key="4">
    <source>
        <dbReference type="ARBA" id="ARBA00022741"/>
    </source>
</evidence>
<feature type="binding site" evidence="9">
    <location>
        <begin position="9"/>
        <end position="10"/>
    </location>
    <ligand>
        <name>ATP</name>
        <dbReference type="ChEBI" id="CHEBI:30616"/>
    </ligand>
</feature>
<evidence type="ECO:0000256" key="2">
    <source>
        <dbReference type="ARBA" id="ARBA00022679"/>
    </source>
</evidence>
<dbReference type="GO" id="GO:0005737">
    <property type="term" value="C:cytoplasm"/>
    <property type="evidence" value="ECO:0007669"/>
    <property type="project" value="UniProtKB-SubCell"/>
</dbReference>
<feature type="binding site" evidence="9">
    <location>
        <position position="17"/>
    </location>
    <ligand>
        <name>ATP</name>
        <dbReference type="ChEBI" id="CHEBI:30616"/>
    </ligand>
</feature>
<dbReference type="PATRIC" id="fig|1423760.3.peg.1652"/>
<dbReference type="AlphaFoldDB" id="A0A0R1UFH3"/>
<dbReference type="PRINTS" id="PR01020">
    <property type="entry name" value="LPSBIOSNTHSS"/>
</dbReference>
<evidence type="ECO:0000256" key="5">
    <source>
        <dbReference type="ARBA" id="ARBA00022840"/>
    </source>
</evidence>
<keyword evidence="6 9" id="KW-0460">Magnesium</keyword>
<keyword evidence="4 9" id="KW-0547">Nucleotide-binding</keyword>
<protein>
    <recommendedName>
        <fullName evidence="9">Phosphopantetheine adenylyltransferase</fullName>
        <ecNumber evidence="9">2.7.7.3</ecNumber>
    </recommendedName>
    <alternativeName>
        <fullName evidence="9">Dephospho-CoA pyrophosphorylase</fullName>
    </alternativeName>
    <alternativeName>
        <fullName evidence="9">Pantetheine-phosphate adenylyltransferase</fullName>
        <shortName evidence="9">PPAT</shortName>
    </alternativeName>
</protein>
<dbReference type="Gene3D" id="3.40.50.620">
    <property type="entry name" value="HUPs"/>
    <property type="match status" value="1"/>
</dbReference>
<organism evidence="11 12">
    <name type="scientific">Limosilactobacillus ingluviei DSM 15946</name>
    <dbReference type="NCBI Taxonomy" id="1423760"/>
    <lineage>
        <taxon>Bacteria</taxon>
        <taxon>Bacillati</taxon>
        <taxon>Bacillota</taxon>
        <taxon>Bacilli</taxon>
        <taxon>Lactobacillales</taxon>
        <taxon>Lactobacillaceae</taxon>
        <taxon>Limosilactobacillus</taxon>
    </lineage>
</organism>
<name>A0A0R1UFH3_9LACO</name>
<evidence type="ECO:0000256" key="6">
    <source>
        <dbReference type="ARBA" id="ARBA00022842"/>
    </source>
</evidence>
<dbReference type="UniPathway" id="UPA00241">
    <property type="reaction ID" value="UER00355"/>
</dbReference>
<dbReference type="NCBIfam" id="TIGR01510">
    <property type="entry name" value="coaD_prev_kdtB"/>
    <property type="match status" value="1"/>
</dbReference>
<evidence type="ECO:0000259" key="10">
    <source>
        <dbReference type="Pfam" id="PF01467"/>
    </source>
</evidence>
<gene>
    <name evidence="9" type="primary">coaD</name>
    <name evidence="11" type="ORF">FC43_GL001579</name>
</gene>
<comment type="caution">
    <text evidence="11">The sequence shown here is derived from an EMBL/GenBank/DDBJ whole genome shotgun (WGS) entry which is preliminary data.</text>
</comment>
<reference evidence="11 12" key="1">
    <citation type="journal article" date="2015" name="Genome Announc.">
        <title>Expanding the biotechnology potential of lactobacilli through comparative genomics of 213 strains and associated genera.</title>
        <authorList>
            <person name="Sun Z."/>
            <person name="Harris H.M."/>
            <person name="McCann A."/>
            <person name="Guo C."/>
            <person name="Argimon S."/>
            <person name="Zhang W."/>
            <person name="Yang X."/>
            <person name="Jeffery I.B."/>
            <person name="Cooney J.C."/>
            <person name="Kagawa T.F."/>
            <person name="Liu W."/>
            <person name="Song Y."/>
            <person name="Salvetti E."/>
            <person name="Wrobel A."/>
            <person name="Rasinkangas P."/>
            <person name="Parkhill J."/>
            <person name="Rea M.C."/>
            <person name="O'Sullivan O."/>
            <person name="Ritari J."/>
            <person name="Douillard F.P."/>
            <person name="Paul Ross R."/>
            <person name="Yang R."/>
            <person name="Briner A.E."/>
            <person name="Felis G.E."/>
            <person name="de Vos W.M."/>
            <person name="Barrangou R."/>
            <person name="Klaenhammer T.R."/>
            <person name="Caufield P.W."/>
            <person name="Cui Y."/>
            <person name="Zhang H."/>
            <person name="O'Toole P.W."/>
        </authorList>
    </citation>
    <scope>NUCLEOTIDE SEQUENCE [LARGE SCALE GENOMIC DNA]</scope>
    <source>
        <strain evidence="11 12">DSM 15946</strain>
    </source>
</reference>
<feature type="binding site" evidence="9">
    <location>
        <position position="41"/>
    </location>
    <ligand>
        <name>substrate</name>
    </ligand>
</feature>
<feature type="binding site" evidence="9">
    <location>
        <position position="9"/>
    </location>
    <ligand>
        <name>substrate</name>
    </ligand>
</feature>
<comment type="subcellular location">
    <subcellularLocation>
        <location evidence="9">Cytoplasm</location>
    </subcellularLocation>
</comment>
<accession>A0A0R1UFH3</accession>
<proteinExistence type="inferred from homology"/>
<dbReference type="EC" id="2.7.7.3" evidence="9"/>
<keyword evidence="3 9" id="KW-0548">Nucleotidyltransferase</keyword>
<keyword evidence="5 9" id="KW-0067">ATP-binding</keyword>
<comment type="pathway">
    <text evidence="9">Cofactor biosynthesis; coenzyme A biosynthesis; CoA from (R)-pantothenate: step 4/5.</text>
</comment>
<evidence type="ECO:0000256" key="8">
    <source>
        <dbReference type="ARBA" id="ARBA00029346"/>
    </source>
</evidence>
<evidence type="ECO:0000256" key="9">
    <source>
        <dbReference type="HAMAP-Rule" id="MF_00151"/>
    </source>
</evidence>
<dbReference type="SUPFAM" id="SSF52374">
    <property type="entry name" value="Nucleotidylyl transferase"/>
    <property type="match status" value="1"/>
</dbReference>
<dbReference type="Pfam" id="PF01467">
    <property type="entry name" value="CTP_transf_like"/>
    <property type="match status" value="1"/>
</dbReference>
<comment type="catalytic activity">
    <reaction evidence="8 9">
        <text>(R)-4'-phosphopantetheine + ATP + H(+) = 3'-dephospho-CoA + diphosphate</text>
        <dbReference type="Rhea" id="RHEA:19801"/>
        <dbReference type="ChEBI" id="CHEBI:15378"/>
        <dbReference type="ChEBI" id="CHEBI:30616"/>
        <dbReference type="ChEBI" id="CHEBI:33019"/>
        <dbReference type="ChEBI" id="CHEBI:57328"/>
        <dbReference type="ChEBI" id="CHEBI:61723"/>
        <dbReference type="EC" id="2.7.7.3"/>
    </reaction>
</comment>
<evidence type="ECO:0000313" key="12">
    <source>
        <dbReference type="Proteomes" id="UP000050816"/>
    </source>
</evidence>
<feature type="binding site" evidence="9">
    <location>
        <begin position="123"/>
        <end position="129"/>
    </location>
    <ligand>
        <name>ATP</name>
        <dbReference type="ChEBI" id="CHEBI:30616"/>
    </ligand>
</feature>
<feature type="domain" description="Cytidyltransferase-like" evidence="10">
    <location>
        <begin position="5"/>
        <end position="133"/>
    </location>
</feature>
<dbReference type="EMBL" id="AZFK01000042">
    <property type="protein sequence ID" value="KRL89736.1"/>
    <property type="molecule type" value="Genomic_DNA"/>
</dbReference>
<evidence type="ECO:0000313" key="11">
    <source>
        <dbReference type="EMBL" id="KRL89736.1"/>
    </source>
</evidence>
<dbReference type="PANTHER" id="PTHR21342:SF1">
    <property type="entry name" value="PHOSPHOPANTETHEINE ADENYLYLTRANSFERASE"/>
    <property type="match status" value="1"/>
</dbReference>
<evidence type="ECO:0000256" key="3">
    <source>
        <dbReference type="ARBA" id="ARBA00022695"/>
    </source>
</evidence>
<dbReference type="InterPro" id="IPR001980">
    <property type="entry name" value="PPAT"/>
</dbReference>
<dbReference type="GO" id="GO:0015937">
    <property type="term" value="P:coenzyme A biosynthetic process"/>
    <property type="evidence" value="ECO:0007669"/>
    <property type="project" value="UniProtKB-UniRule"/>
</dbReference>
<dbReference type="RefSeq" id="WP_056954839.1">
    <property type="nucleotide sequence ID" value="NZ_AZFK01000042.1"/>
</dbReference>
<dbReference type="CDD" id="cd02163">
    <property type="entry name" value="PPAT"/>
    <property type="match status" value="1"/>
</dbReference>
<dbReference type="PANTHER" id="PTHR21342">
    <property type="entry name" value="PHOSPHOPANTETHEINE ADENYLYLTRANSFERASE"/>
    <property type="match status" value="1"/>
</dbReference>